<dbReference type="GO" id="GO:0005737">
    <property type="term" value="C:cytoplasm"/>
    <property type="evidence" value="ECO:0007669"/>
    <property type="project" value="UniProtKB-SubCell"/>
</dbReference>
<comment type="function">
    <text evidence="6">Aminocarboxypropyltransferase that catalyzes the aminocarboxypropyl transfer on pseudouridine at position 1191 (Psi1191) in 18S rRNA. It constitutes the last step in biosynthesis of the hypermodified N1-methyl-N3-(3-amino-3-carboxypropyl) pseudouridine (m1acp3-Psi) conserved in eukaryotic 18S rRNA.</text>
</comment>
<dbReference type="GO" id="GO:0000455">
    <property type="term" value="P:enzyme-directed rRNA pseudouridine synthesis"/>
    <property type="evidence" value="ECO:0007669"/>
    <property type="project" value="UniProtKB-UniRule"/>
</dbReference>
<evidence type="ECO:0000256" key="3">
    <source>
        <dbReference type="ARBA" id="ARBA00022552"/>
    </source>
</evidence>
<organism evidence="10 11">
    <name type="scientific">Austropuccinia psidii MF-1</name>
    <dbReference type="NCBI Taxonomy" id="1389203"/>
    <lineage>
        <taxon>Eukaryota</taxon>
        <taxon>Fungi</taxon>
        <taxon>Dikarya</taxon>
        <taxon>Basidiomycota</taxon>
        <taxon>Pucciniomycotina</taxon>
        <taxon>Pucciniomycetes</taxon>
        <taxon>Pucciniales</taxon>
        <taxon>Sphaerophragmiaceae</taxon>
        <taxon>Austropuccinia</taxon>
    </lineage>
</organism>
<dbReference type="Pfam" id="PF04068">
    <property type="entry name" value="Fer4_RLI"/>
    <property type="match status" value="1"/>
</dbReference>
<dbReference type="NCBIfam" id="NF002621">
    <property type="entry name" value="PRK02287.1"/>
    <property type="match status" value="1"/>
</dbReference>
<feature type="region of interest" description="Disordered" evidence="7">
    <location>
        <begin position="314"/>
        <end position="354"/>
    </location>
</feature>
<dbReference type="GO" id="GO:0005634">
    <property type="term" value="C:nucleus"/>
    <property type="evidence" value="ECO:0007669"/>
    <property type="project" value="UniProtKB-SubCell"/>
</dbReference>
<comment type="catalytic activity">
    <reaction evidence="6">
        <text>N(1)-methylpseudouridine(1191) in yeast 18S rRNA + S-adenosyl-L-methionine = N(1)-methyl-N(3)-[(3S)-3-amino-3-carboxypropyl]pseudouridine(1191) in yeast 18S rRNA + S-methyl-5'-thioadenosine + H(+)</text>
        <dbReference type="Rhea" id="RHEA:63300"/>
        <dbReference type="Rhea" id="RHEA-COMP:13852"/>
        <dbReference type="Rhea" id="RHEA-COMP:16309"/>
        <dbReference type="ChEBI" id="CHEBI:15378"/>
        <dbReference type="ChEBI" id="CHEBI:17509"/>
        <dbReference type="ChEBI" id="CHEBI:59789"/>
        <dbReference type="ChEBI" id="CHEBI:74890"/>
        <dbReference type="ChEBI" id="CHEBI:146234"/>
    </reaction>
</comment>
<dbReference type="PANTHER" id="PTHR20426:SF0">
    <property type="entry name" value="18S RRNA AMINOCARBOXYPROPYLTRANSFERASE"/>
    <property type="match status" value="1"/>
</dbReference>
<evidence type="ECO:0000256" key="2">
    <source>
        <dbReference type="ARBA" id="ARBA00022517"/>
    </source>
</evidence>
<feature type="binding site" evidence="6">
    <location>
        <position position="209"/>
    </location>
    <ligand>
        <name>S-adenosyl-L-methionine</name>
        <dbReference type="ChEBI" id="CHEBI:59789"/>
    </ligand>
</feature>
<dbReference type="OrthoDB" id="10262062at2759"/>
<comment type="similarity">
    <text evidence="6">Belongs to the TDD superfamily. TSR3 family.</text>
</comment>
<comment type="catalytic activity">
    <reaction evidence="6">
        <text>an N(1)-methylpseudouridine in rRNA + S-adenosyl-L-methionine = N(1)-methyl-N(3)-[(3S)-3-amino-3-carboxypropyl]pseudouridine in rRNA + S-methyl-5'-thioadenosine + H(+)</text>
        <dbReference type="Rhea" id="RHEA:63296"/>
        <dbReference type="Rhea" id="RHEA-COMP:11634"/>
        <dbReference type="Rhea" id="RHEA-COMP:16310"/>
        <dbReference type="ChEBI" id="CHEBI:15378"/>
        <dbReference type="ChEBI" id="CHEBI:17509"/>
        <dbReference type="ChEBI" id="CHEBI:59789"/>
        <dbReference type="ChEBI" id="CHEBI:74890"/>
        <dbReference type="ChEBI" id="CHEBI:146234"/>
        <dbReference type="EC" id="2.5.1.157"/>
    </reaction>
</comment>
<name>A0A9Q3BXI4_9BASI</name>
<dbReference type="GO" id="GO:0106388">
    <property type="term" value="F:rRNA small subunit aminocarboxypropyltransferase activity"/>
    <property type="evidence" value="ECO:0007669"/>
    <property type="project" value="UniProtKB-EC"/>
</dbReference>
<keyword evidence="6" id="KW-0539">Nucleus</keyword>
<dbReference type="Pfam" id="PF04034">
    <property type="entry name" value="Ribo_biogen_C"/>
    <property type="match status" value="1"/>
</dbReference>
<evidence type="ECO:0000256" key="4">
    <source>
        <dbReference type="ARBA" id="ARBA00022679"/>
    </source>
</evidence>
<evidence type="ECO:0000256" key="5">
    <source>
        <dbReference type="ARBA" id="ARBA00022691"/>
    </source>
</evidence>
<evidence type="ECO:0000313" key="11">
    <source>
        <dbReference type="Proteomes" id="UP000765509"/>
    </source>
</evidence>
<dbReference type="InterPro" id="IPR007209">
    <property type="entry name" value="RNaseL-inhib-like_metal-bd_dom"/>
</dbReference>
<accession>A0A9Q3BXI4</accession>
<feature type="domain" description="RNase L inhibitor RLI-like possible metal-binding" evidence="9">
    <location>
        <begin position="146"/>
        <end position="179"/>
    </location>
</feature>
<feature type="binding site" evidence="6">
    <location>
        <position position="247"/>
    </location>
    <ligand>
        <name>S-adenosyl-L-methionine</name>
        <dbReference type="ChEBI" id="CHEBI:59789"/>
    </ligand>
</feature>
<evidence type="ECO:0000256" key="1">
    <source>
        <dbReference type="ARBA" id="ARBA00022490"/>
    </source>
</evidence>
<evidence type="ECO:0000259" key="9">
    <source>
        <dbReference type="Pfam" id="PF04068"/>
    </source>
</evidence>
<proteinExistence type="inferred from homology"/>
<evidence type="ECO:0000313" key="10">
    <source>
        <dbReference type="EMBL" id="MBW0474359.1"/>
    </source>
</evidence>
<comment type="caution">
    <text evidence="10">The sequence shown here is derived from an EMBL/GenBank/DDBJ whole genome shotgun (WGS) entry which is preliminary data.</text>
</comment>
<dbReference type="AlphaFoldDB" id="A0A9Q3BXI4"/>
<dbReference type="EC" id="2.5.1.157" evidence="6"/>
<feature type="binding site" evidence="6">
    <location>
        <position position="161"/>
    </location>
    <ligand>
        <name>S-adenosyl-L-methionine</name>
        <dbReference type="ChEBI" id="CHEBI:59789"/>
    </ligand>
</feature>
<feature type="region of interest" description="Disordered" evidence="7">
    <location>
        <begin position="112"/>
        <end position="135"/>
    </location>
</feature>
<dbReference type="Proteomes" id="UP000765509">
    <property type="component" value="Unassembled WGS sequence"/>
</dbReference>
<feature type="binding site" evidence="6">
    <location>
        <position position="232"/>
    </location>
    <ligand>
        <name>S-adenosyl-L-methionine</name>
        <dbReference type="ChEBI" id="CHEBI:59789"/>
    </ligand>
</feature>
<gene>
    <name evidence="6" type="primary">TSR3</name>
    <name evidence="10" type="ORF">O181_014074</name>
</gene>
<evidence type="ECO:0000256" key="6">
    <source>
        <dbReference type="HAMAP-Rule" id="MF_03146"/>
    </source>
</evidence>
<reference evidence="10" key="1">
    <citation type="submission" date="2021-03" db="EMBL/GenBank/DDBJ databases">
        <title>Draft genome sequence of rust myrtle Austropuccinia psidii MF-1, a brazilian biotype.</title>
        <authorList>
            <person name="Quecine M.C."/>
            <person name="Pachon D.M.R."/>
            <person name="Bonatelli M.L."/>
            <person name="Correr F.H."/>
            <person name="Franceschini L.M."/>
            <person name="Leite T.F."/>
            <person name="Margarido G.R.A."/>
            <person name="Almeida C.A."/>
            <person name="Ferrarezi J.A."/>
            <person name="Labate C.A."/>
        </authorList>
    </citation>
    <scope>NUCLEOTIDE SEQUENCE</scope>
    <source>
        <strain evidence="10">MF-1</strain>
    </source>
</reference>
<dbReference type="InterPro" id="IPR022968">
    <property type="entry name" value="Tsr3-like"/>
</dbReference>
<keyword evidence="4 6" id="KW-0808">Transferase</keyword>
<dbReference type="GO" id="GO:1904047">
    <property type="term" value="F:S-adenosyl-L-methionine binding"/>
    <property type="evidence" value="ECO:0007669"/>
    <property type="project" value="UniProtKB-UniRule"/>
</dbReference>
<evidence type="ECO:0000256" key="7">
    <source>
        <dbReference type="SAM" id="MobiDB-lite"/>
    </source>
</evidence>
<keyword evidence="5 6" id="KW-0949">S-adenosyl-L-methionine</keyword>
<dbReference type="GO" id="GO:0030490">
    <property type="term" value="P:maturation of SSU-rRNA"/>
    <property type="evidence" value="ECO:0007669"/>
    <property type="project" value="TreeGrafter"/>
</dbReference>
<feature type="compositionally biased region" description="Basic and acidic residues" evidence="7">
    <location>
        <begin position="314"/>
        <end position="324"/>
    </location>
</feature>
<keyword evidence="2 6" id="KW-0690">Ribosome biogenesis</keyword>
<feature type="region of interest" description="Disordered" evidence="7">
    <location>
        <begin position="53"/>
        <end position="79"/>
    </location>
</feature>
<feature type="domain" description="16S/18S rRNA aminocarboxypropyltransferase Tsr3 C-terminal" evidence="8">
    <location>
        <begin position="183"/>
        <end position="308"/>
    </location>
</feature>
<sequence>MCAITGCSLKIYCSACSCSLLEGRERFCIGSHSTPKFESHNIRFSQINESHTKSEVMPSNCHKGRNGGGRGKGCKPRRLGATRPQKNISLYQTSGFSIDKPESLIDQEVDEADEVNDGSEKNDQIDSDVSETEKSDRLKEVEIHFPIAMWDFNHCNPKKCTGKKLGRLGLMTELRVGQRFRGIILSPEGTVPVCPSDREQIGQFGIAVVECSWARLEEIPFQKIRTSGDRSLPYLTAANPVNYGKPYKLTCVEAVAASLAIVGFQAEAELLLLKFGWGHAFWKLNQDLIDKYRLCKDVFEMKLVEQELLKKIEDEARERRRTPQDDDLLLPNPNHTNFWSPHELPEESEAESEN</sequence>
<keyword evidence="3 6" id="KW-0698">rRNA processing</keyword>
<evidence type="ECO:0000259" key="8">
    <source>
        <dbReference type="Pfam" id="PF04034"/>
    </source>
</evidence>
<dbReference type="PANTHER" id="PTHR20426">
    <property type="entry name" value="RIBOSOME BIOGENESIS PROTEIN TSR3 HOMOLOG"/>
    <property type="match status" value="1"/>
</dbReference>
<comment type="subcellular location">
    <subcellularLocation>
        <location evidence="6">Cytoplasm</location>
    </subcellularLocation>
    <subcellularLocation>
        <location evidence="6">Nucleus</location>
    </subcellularLocation>
</comment>
<dbReference type="InterPro" id="IPR007177">
    <property type="entry name" value="Tsr3_C"/>
</dbReference>
<dbReference type="EMBL" id="AVOT02003711">
    <property type="protein sequence ID" value="MBW0474359.1"/>
    <property type="molecule type" value="Genomic_DNA"/>
</dbReference>
<keyword evidence="11" id="KW-1185">Reference proteome</keyword>
<dbReference type="HAMAP" id="MF_01116">
    <property type="entry name" value="TSR3"/>
    <property type="match status" value="1"/>
</dbReference>
<keyword evidence="1 6" id="KW-0963">Cytoplasm</keyword>
<protein>
    <recommendedName>
        <fullName evidence="6">18S rRNA aminocarboxypropyltransferase</fullName>
        <ecNumber evidence="6">2.5.1.157</ecNumber>
    </recommendedName>
</protein>